<feature type="region of interest" description="Disordered" evidence="1">
    <location>
        <begin position="27"/>
        <end position="47"/>
    </location>
</feature>
<organism evidence="4 5">
    <name type="scientific">Candidatus Dorea gallistercoris</name>
    <dbReference type="NCBI Taxonomy" id="2838542"/>
    <lineage>
        <taxon>Bacteria</taxon>
        <taxon>Bacillati</taxon>
        <taxon>Bacillota</taxon>
        <taxon>Clostridia</taxon>
        <taxon>Lachnospirales</taxon>
        <taxon>Lachnospiraceae</taxon>
        <taxon>Dorea</taxon>
    </lineage>
</organism>
<dbReference type="Gene3D" id="3.40.50.360">
    <property type="match status" value="1"/>
</dbReference>
<dbReference type="GO" id="GO:0016651">
    <property type="term" value="F:oxidoreductase activity, acting on NAD(P)H"/>
    <property type="evidence" value="ECO:0007669"/>
    <property type="project" value="UniProtKB-ARBA"/>
</dbReference>
<keyword evidence="2" id="KW-0732">Signal</keyword>
<proteinExistence type="predicted"/>
<dbReference type="InterPro" id="IPR029039">
    <property type="entry name" value="Flavoprotein-like_sf"/>
</dbReference>
<evidence type="ECO:0000259" key="3">
    <source>
        <dbReference type="Pfam" id="PF12682"/>
    </source>
</evidence>
<feature type="compositionally biased region" description="Polar residues" evidence="1">
    <location>
        <begin position="27"/>
        <end position="36"/>
    </location>
</feature>
<gene>
    <name evidence="4" type="ORF">H9873_09350</name>
</gene>
<comment type="caution">
    <text evidence="4">The sequence shown here is derived from an EMBL/GenBank/DDBJ whole genome shotgun (WGS) entry which is preliminary data.</text>
</comment>
<reference evidence="4" key="1">
    <citation type="journal article" date="2021" name="PeerJ">
        <title>Extensive microbial diversity within the chicken gut microbiome revealed by metagenomics and culture.</title>
        <authorList>
            <person name="Gilroy R."/>
            <person name="Ravi A."/>
            <person name="Getino M."/>
            <person name="Pursley I."/>
            <person name="Horton D.L."/>
            <person name="Alikhan N.F."/>
            <person name="Baker D."/>
            <person name="Gharbi K."/>
            <person name="Hall N."/>
            <person name="Watson M."/>
            <person name="Adriaenssens E.M."/>
            <person name="Foster-Nyarko E."/>
            <person name="Jarju S."/>
            <person name="Secka A."/>
            <person name="Antonio M."/>
            <person name="Oren A."/>
            <person name="Chaudhuri R.R."/>
            <person name="La Ragione R."/>
            <person name="Hildebrand F."/>
            <person name="Pallen M.J."/>
        </authorList>
    </citation>
    <scope>NUCLEOTIDE SEQUENCE</scope>
    <source>
        <strain evidence="4">ChiSxjej1B13-11762</strain>
    </source>
</reference>
<dbReference type="AlphaFoldDB" id="A0A9D1RA38"/>
<feature type="signal peptide" evidence="2">
    <location>
        <begin position="1"/>
        <end position="22"/>
    </location>
</feature>
<dbReference type="Proteomes" id="UP000824263">
    <property type="component" value="Unassembled WGS sequence"/>
</dbReference>
<accession>A0A9D1RA38</accession>
<sequence>MKRKIISILLTIAMAAALTACGQTQDSTESQAAENRQASGDDQSGADGQADGGNVLIAYFSWSGNTAQMASYIQEQTGGGLFEIQPVTPYPEDYEACGDIALEERDSNARPEIQNLPDSLEGYDTLFIGYPIWWHTAPMIIGTFLENYDLTGIDVYPFTQSASMDTEQFDNSMEFVRGSAGNGTVHDGLFADAEDTEAISAYLTENGFGQ</sequence>
<dbReference type="PROSITE" id="PS51257">
    <property type="entry name" value="PROKAR_LIPOPROTEIN"/>
    <property type="match status" value="1"/>
</dbReference>
<dbReference type="Pfam" id="PF12682">
    <property type="entry name" value="Flavodoxin_4"/>
    <property type="match status" value="1"/>
</dbReference>
<evidence type="ECO:0000256" key="2">
    <source>
        <dbReference type="SAM" id="SignalP"/>
    </source>
</evidence>
<protein>
    <recommendedName>
        <fullName evidence="3">Flavodoxin-like domain-containing protein</fullName>
    </recommendedName>
</protein>
<dbReference type="EMBL" id="DXGF01000163">
    <property type="protein sequence ID" value="HIW84516.1"/>
    <property type="molecule type" value="Genomic_DNA"/>
</dbReference>
<name>A0A9D1RA38_9FIRM</name>
<dbReference type="GO" id="GO:0010181">
    <property type="term" value="F:FMN binding"/>
    <property type="evidence" value="ECO:0007669"/>
    <property type="project" value="InterPro"/>
</dbReference>
<dbReference type="SUPFAM" id="SSF52218">
    <property type="entry name" value="Flavoproteins"/>
    <property type="match status" value="1"/>
</dbReference>
<feature type="chain" id="PRO_5039304923" description="Flavodoxin-like domain-containing protein" evidence="2">
    <location>
        <begin position="23"/>
        <end position="210"/>
    </location>
</feature>
<feature type="domain" description="Flavodoxin-like" evidence="3">
    <location>
        <begin position="55"/>
        <end position="172"/>
    </location>
</feature>
<evidence type="ECO:0000313" key="4">
    <source>
        <dbReference type="EMBL" id="HIW84516.1"/>
    </source>
</evidence>
<feature type="compositionally biased region" description="Low complexity" evidence="1">
    <location>
        <begin position="37"/>
        <end position="47"/>
    </location>
</feature>
<reference evidence="4" key="2">
    <citation type="submission" date="2021-04" db="EMBL/GenBank/DDBJ databases">
        <authorList>
            <person name="Gilroy R."/>
        </authorList>
    </citation>
    <scope>NUCLEOTIDE SEQUENCE</scope>
    <source>
        <strain evidence="4">ChiSxjej1B13-11762</strain>
    </source>
</reference>
<evidence type="ECO:0000256" key="1">
    <source>
        <dbReference type="SAM" id="MobiDB-lite"/>
    </source>
</evidence>
<dbReference type="PANTHER" id="PTHR39201:SF1">
    <property type="entry name" value="FLAVODOXIN-LIKE DOMAIN-CONTAINING PROTEIN"/>
    <property type="match status" value="1"/>
</dbReference>
<evidence type="ECO:0000313" key="5">
    <source>
        <dbReference type="Proteomes" id="UP000824263"/>
    </source>
</evidence>
<dbReference type="PANTHER" id="PTHR39201">
    <property type="entry name" value="EXPORTED PROTEIN-RELATED"/>
    <property type="match status" value="1"/>
</dbReference>
<dbReference type="InterPro" id="IPR008254">
    <property type="entry name" value="Flavodoxin/NO_synth"/>
</dbReference>